<feature type="compositionally biased region" description="Basic residues" evidence="1">
    <location>
        <begin position="41"/>
        <end position="53"/>
    </location>
</feature>
<dbReference type="AlphaFoldDB" id="A0A7W7T799"/>
<evidence type="ECO:0000313" key="3">
    <source>
        <dbReference type="Proteomes" id="UP000542674"/>
    </source>
</evidence>
<keyword evidence="3" id="KW-1185">Reference proteome</keyword>
<evidence type="ECO:0000313" key="2">
    <source>
        <dbReference type="EMBL" id="MBB4967646.1"/>
    </source>
</evidence>
<sequence length="53" mass="5997">MPTMRDDNPENQPVPNRRERRGKGKSEAVTALPGRTLRSSHVPRRVAFRRTGG</sequence>
<dbReference type="Proteomes" id="UP000542674">
    <property type="component" value="Unassembled WGS sequence"/>
</dbReference>
<organism evidence="2 3">
    <name type="scientific">Saccharothrix violaceirubra</name>
    <dbReference type="NCBI Taxonomy" id="413306"/>
    <lineage>
        <taxon>Bacteria</taxon>
        <taxon>Bacillati</taxon>
        <taxon>Actinomycetota</taxon>
        <taxon>Actinomycetes</taxon>
        <taxon>Pseudonocardiales</taxon>
        <taxon>Pseudonocardiaceae</taxon>
        <taxon>Saccharothrix</taxon>
    </lineage>
</organism>
<evidence type="ECO:0000256" key="1">
    <source>
        <dbReference type="SAM" id="MobiDB-lite"/>
    </source>
</evidence>
<comment type="caution">
    <text evidence="2">The sequence shown here is derived from an EMBL/GenBank/DDBJ whole genome shotgun (WGS) entry which is preliminary data.</text>
</comment>
<accession>A0A7W7T799</accession>
<protein>
    <submittedName>
        <fullName evidence="2">Uncharacterized protein</fullName>
    </submittedName>
</protein>
<feature type="region of interest" description="Disordered" evidence="1">
    <location>
        <begin position="1"/>
        <end position="53"/>
    </location>
</feature>
<proteinExistence type="predicted"/>
<name>A0A7W7T799_9PSEU</name>
<reference evidence="2 3" key="1">
    <citation type="submission" date="2020-08" db="EMBL/GenBank/DDBJ databases">
        <title>Sequencing the genomes of 1000 actinobacteria strains.</title>
        <authorList>
            <person name="Klenk H.-P."/>
        </authorList>
    </citation>
    <scope>NUCLEOTIDE SEQUENCE [LARGE SCALE GENOMIC DNA]</scope>
    <source>
        <strain evidence="2 3">DSM 45084</strain>
    </source>
</reference>
<gene>
    <name evidence="2" type="ORF">F4559_005005</name>
</gene>
<dbReference type="EMBL" id="JACHJS010000001">
    <property type="protein sequence ID" value="MBB4967646.1"/>
    <property type="molecule type" value="Genomic_DNA"/>
</dbReference>
<dbReference type="RefSeq" id="WP_184672526.1">
    <property type="nucleotide sequence ID" value="NZ_BAABAI010000010.1"/>
</dbReference>